<organism evidence="2 3">
    <name type="scientific">Parendozoicomonas callyspongiae</name>
    <dbReference type="NCBI Taxonomy" id="2942213"/>
    <lineage>
        <taxon>Bacteria</taxon>
        <taxon>Pseudomonadati</taxon>
        <taxon>Pseudomonadota</taxon>
        <taxon>Gammaproteobacteria</taxon>
        <taxon>Oceanospirillales</taxon>
        <taxon>Endozoicomonadaceae</taxon>
        <taxon>Parendozoicomonas</taxon>
    </lineage>
</organism>
<dbReference type="PANTHER" id="PTHR41773">
    <property type="entry name" value="GTP PYROPHOSPHATASE-RELATED"/>
    <property type="match status" value="1"/>
</dbReference>
<sequence length="361" mass="41878">MASLDFDIEKHSFREYYSDNLGLLEGANNSFCTLIEALLTHSGGIAISKIEGRVKDKEECIRKFNLKYRKALEASETEYEIKDHITDLIGLRVVCLYEDDIENIQDVLKEHFDVIDVTDKISQIESTEDSFGYKGLHLDLKLGQERRNMPEYRAFLDFSFEIQIRTIIQDSWSVLDHKIKYKKSIPNRLKRRINTLAALFELADREFREIRTSTEAEIQKAKEDDDADIQSEIQECASGTKPPTRKAQGNGLLTAFGFLKIANHFFNKHEFEPHKVDGFTLEIISMEPEITRTKFNEHMKATISKVKEYQQHFESIEGSSDKLNPYTIIRHCLYLSDKNTYSSILTNVSKEAFEQWLQQHG</sequence>
<dbReference type="Gene3D" id="1.10.287.860">
    <property type="entry name" value="Nucleotidyltransferase"/>
    <property type="match status" value="1"/>
</dbReference>
<dbReference type="InterPro" id="IPR043519">
    <property type="entry name" value="NT_sf"/>
</dbReference>
<proteinExistence type="predicted"/>
<dbReference type="PANTHER" id="PTHR41773:SF1">
    <property type="entry name" value="RELA_SPOT DOMAIN-CONTAINING PROTEIN"/>
    <property type="match status" value="1"/>
</dbReference>
<dbReference type="Gene3D" id="3.30.460.10">
    <property type="entry name" value="Beta Polymerase, domain 2"/>
    <property type="match status" value="1"/>
</dbReference>
<evidence type="ECO:0000313" key="3">
    <source>
        <dbReference type="Proteomes" id="UP001203338"/>
    </source>
</evidence>
<dbReference type="Pfam" id="PF04607">
    <property type="entry name" value="RelA_SpoT"/>
    <property type="match status" value="1"/>
</dbReference>
<accession>A0ABT0PP63</accession>
<dbReference type="SUPFAM" id="SSF81301">
    <property type="entry name" value="Nucleotidyltransferase"/>
    <property type="match status" value="1"/>
</dbReference>
<keyword evidence="3" id="KW-1185">Reference proteome</keyword>
<comment type="caution">
    <text evidence="2">The sequence shown here is derived from an EMBL/GenBank/DDBJ whole genome shotgun (WGS) entry which is preliminary data.</text>
</comment>
<reference evidence="2 3" key="1">
    <citation type="submission" date="2022-05" db="EMBL/GenBank/DDBJ databases">
        <authorList>
            <person name="Park J.-S."/>
        </authorList>
    </citation>
    <scope>NUCLEOTIDE SEQUENCE [LARGE SCALE GENOMIC DNA]</scope>
    <source>
        <strain evidence="2 3">2012CJ34-2</strain>
    </source>
</reference>
<dbReference type="SMART" id="SM00954">
    <property type="entry name" value="RelA_SpoT"/>
    <property type="match status" value="1"/>
</dbReference>
<dbReference type="RefSeq" id="WP_249701922.1">
    <property type="nucleotide sequence ID" value="NZ_JAMFLX010000062.1"/>
</dbReference>
<dbReference type="Proteomes" id="UP001203338">
    <property type="component" value="Unassembled WGS sequence"/>
</dbReference>
<gene>
    <name evidence="2" type="ORF">M3P05_20125</name>
</gene>
<dbReference type="InterPro" id="IPR007685">
    <property type="entry name" value="RelA_SpoT"/>
</dbReference>
<dbReference type="EMBL" id="JAMFLX010000062">
    <property type="protein sequence ID" value="MCL6272233.1"/>
    <property type="molecule type" value="Genomic_DNA"/>
</dbReference>
<name>A0ABT0PP63_9GAMM</name>
<protein>
    <recommendedName>
        <fullName evidence="1">RelA/SpoT domain-containing protein</fullName>
    </recommendedName>
</protein>
<evidence type="ECO:0000259" key="1">
    <source>
        <dbReference type="SMART" id="SM00954"/>
    </source>
</evidence>
<feature type="domain" description="RelA/SpoT" evidence="1">
    <location>
        <begin position="52"/>
        <end position="187"/>
    </location>
</feature>
<evidence type="ECO:0000313" key="2">
    <source>
        <dbReference type="EMBL" id="MCL6272233.1"/>
    </source>
</evidence>
<dbReference type="CDD" id="cd05399">
    <property type="entry name" value="NT_Rel-Spo_like"/>
    <property type="match status" value="1"/>
</dbReference>